<dbReference type="KEGG" id="bsed:DN745_15030"/>
<feature type="compositionally biased region" description="Basic and acidic residues" evidence="1">
    <location>
        <begin position="21"/>
        <end position="35"/>
    </location>
</feature>
<accession>A0A2Z4FNL5</accession>
<dbReference type="OrthoDB" id="9796628at2"/>
<evidence type="ECO:0000313" key="2">
    <source>
        <dbReference type="EMBL" id="AWV90569.1"/>
    </source>
</evidence>
<feature type="region of interest" description="Disordered" evidence="1">
    <location>
        <begin position="1"/>
        <end position="35"/>
    </location>
</feature>
<dbReference type="Proteomes" id="UP000249799">
    <property type="component" value="Chromosome"/>
</dbReference>
<gene>
    <name evidence="2" type="ORF">DN745_15030</name>
</gene>
<dbReference type="AlphaFoldDB" id="A0A2Z4FNL5"/>
<dbReference type="RefSeq" id="WP_111336088.1">
    <property type="nucleotide sequence ID" value="NZ_CP030032.1"/>
</dbReference>
<organism evidence="2 3">
    <name type="scientific">Bradymonas sediminis</name>
    <dbReference type="NCBI Taxonomy" id="1548548"/>
    <lineage>
        <taxon>Bacteria</taxon>
        <taxon>Deltaproteobacteria</taxon>
        <taxon>Bradymonadales</taxon>
        <taxon>Bradymonadaceae</taxon>
        <taxon>Bradymonas</taxon>
    </lineage>
</organism>
<proteinExistence type="predicted"/>
<dbReference type="EMBL" id="CP030032">
    <property type="protein sequence ID" value="AWV90569.1"/>
    <property type="molecule type" value="Genomic_DNA"/>
</dbReference>
<evidence type="ECO:0000313" key="3">
    <source>
        <dbReference type="Proteomes" id="UP000249799"/>
    </source>
</evidence>
<protein>
    <submittedName>
        <fullName evidence="2">Uncharacterized protein</fullName>
    </submittedName>
</protein>
<evidence type="ECO:0000256" key="1">
    <source>
        <dbReference type="SAM" id="MobiDB-lite"/>
    </source>
</evidence>
<reference evidence="2 3" key="1">
    <citation type="submission" date="2018-06" db="EMBL/GenBank/DDBJ databases">
        <title>Lujinxingia sediminis gen. nov. sp. nov., a new facultative anaerobic member of the class Deltaproteobacteria, and proposal of Lujinxingaceae fam. nov.</title>
        <authorList>
            <person name="Guo L.-Y."/>
            <person name="Li C.-M."/>
            <person name="Wang S."/>
            <person name="Du Z.-J."/>
        </authorList>
    </citation>
    <scope>NUCLEOTIDE SEQUENCE [LARGE SCALE GENOMIC DNA]</scope>
    <source>
        <strain evidence="2 3">FA350</strain>
    </source>
</reference>
<name>A0A2Z4FNL5_9DELT</name>
<sequence>MDDKPEHNQTSLWELGSEGPPRAERAPQPEEGLTHAEEIFAEEARGGLEQPPAAQVATRGTLNMSEVPLEMRYRRPEAHALHVRLERLLGVVDLILTDNRRRMLSSKRGRKRIEIRIHHMFMGCDAQTVGAIADLLGGVSSARKGARAIIQGYIRDNRDAISFEPTDDELHTRGEFFNLATVLDEVVEGLEPAMRADLRAIGDIHITWGRRSQGNRSIRFGSYDFDRKLIRIHPALDRDWVPRYFVAFIIYHELLHALFPPISGCASSVEGTDSSGTSKRRLVHTPEFNAMERRFPDYQKAMRWEAANLRKILDQK</sequence>
<keyword evidence="3" id="KW-1185">Reference proteome</keyword>